<dbReference type="EMBL" id="VWZO01003744">
    <property type="protein sequence ID" value="NXH11484.1"/>
    <property type="molecule type" value="Genomic_DNA"/>
</dbReference>
<dbReference type="GO" id="GO:0016600">
    <property type="term" value="C:flotillin complex"/>
    <property type="evidence" value="ECO:0007669"/>
    <property type="project" value="TreeGrafter"/>
</dbReference>
<dbReference type="GO" id="GO:0005768">
    <property type="term" value="C:endosome"/>
    <property type="evidence" value="ECO:0007669"/>
    <property type="project" value="UniProtKB-SubCell"/>
</dbReference>
<dbReference type="GO" id="GO:2000049">
    <property type="term" value="P:positive regulation of cell-cell adhesion mediated by cadherin"/>
    <property type="evidence" value="ECO:0007669"/>
    <property type="project" value="TreeGrafter"/>
</dbReference>
<comment type="similarity">
    <text evidence="1">Belongs to the band 7/mec-2 family. Flotillin subfamily.</text>
</comment>
<feature type="non-terminal residue" evidence="2">
    <location>
        <position position="87"/>
    </location>
</feature>
<proteinExistence type="inferred from homology"/>
<dbReference type="GO" id="GO:0072659">
    <property type="term" value="P:protein localization to plasma membrane"/>
    <property type="evidence" value="ECO:0007669"/>
    <property type="project" value="TreeGrafter"/>
</dbReference>
<evidence type="ECO:0000313" key="3">
    <source>
        <dbReference type="Proteomes" id="UP000534107"/>
    </source>
</evidence>
<dbReference type="OrthoDB" id="6080404at2759"/>
<dbReference type="GO" id="GO:1901890">
    <property type="term" value="P:positive regulation of cell junction assembly"/>
    <property type="evidence" value="ECO:0007669"/>
    <property type="project" value="TreeGrafter"/>
</dbReference>
<accession>A0A7K9HFE1</accession>
<organism evidence="2 3">
    <name type="scientific">Bucco capensis</name>
    <name type="common">collared puffbird</name>
    <dbReference type="NCBI Taxonomy" id="135168"/>
    <lineage>
        <taxon>Eukaryota</taxon>
        <taxon>Metazoa</taxon>
        <taxon>Chordata</taxon>
        <taxon>Craniata</taxon>
        <taxon>Vertebrata</taxon>
        <taxon>Euteleostomi</taxon>
        <taxon>Archelosauria</taxon>
        <taxon>Archosauria</taxon>
        <taxon>Dinosauria</taxon>
        <taxon>Saurischia</taxon>
        <taxon>Theropoda</taxon>
        <taxon>Coelurosauria</taxon>
        <taxon>Aves</taxon>
        <taxon>Neognathae</taxon>
        <taxon>Neoaves</taxon>
        <taxon>Telluraves</taxon>
        <taxon>Coraciimorphae</taxon>
        <taxon>Piciformes</taxon>
        <taxon>Bucconidae</taxon>
        <taxon>Bucco</taxon>
    </lineage>
</organism>
<dbReference type="GO" id="GO:0070528">
    <property type="term" value="P:protein kinase C signaling"/>
    <property type="evidence" value="ECO:0007669"/>
    <property type="project" value="TreeGrafter"/>
</dbReference>
<comment type="subcellular location">
    <subcellularLocation>
        <location evidence="1">Membrane</location>
    </subcellularLocation>
    <subcellularLocation>
        <location evidence="1">Endosome</location>
    </subcellularLocation>
</comment>
<dbReference type="PANTHER" id="PTHR13806:SF46">
    <property type="entry name" value="FLOTILLIN-1-RELATED"/>
    <property type="match status" value="1"/>
</dbReference>
<protein>
    <recommendedName>
        <fullName evidence="1">Flotillin</fullName>
    </recommendedName>
</protein>
<keyword evidence="3" id="KW-1185">Reference proteome</keyword>
<dbReference type="InterPro" id="IPR027705">
    <property type="entry name" value="Flotillin_fam"/>
</dbReference>
<reference evidence="2 3" key="1">
    <citation type="submission" date="2019-09" db="EMBL/GenBank/DDBJ databases">
        <title>Bird 10,000 Genomes (B10K) Project - Family phase.</title>
        <authorList>
            <person name="Zhang G."/>
        </authorList>
    </citation>
    <scope>NUCLEOTIDE SEQUENCE [LARGE SCALE GENOMIC DNA]</scope>
    <source>
        <strain evidence="2">B10K-DU-001-16</strain>
        <tissue evidence="2">Muscle</tissue>
    </source>
</reference>
<dbReference type="AlphaFoldDB" id="A0A7K9HFE1"/>
<evidence type="ECO:0000256" key="1">
    <source>
        <dbReference type="RuleBase" id="RU366054"/>
    </source>
</evidence>
<dbReference type="Proteomes" id="UP000534107">
    <property type="component" value="Unassembled WGS sequence"/>
</dbReference>
<comment type="subunit">
    <text evidence="1">Heterooligomeric complex.</text>
</comment>
<dbReference type="PANTHER" id="PTHR13806">
    <property type="entry name" value="FLOTILLIN-RELATED"/>
    <property type="match status" value="1"/>
</dbReference>
<dbReference type="GO" id="GO:0002020">
    <property type="term" value="F:protease binding"/>
    <property type="evidence" value="ECO:0007669"/>
    <property type="project" value="TreeGrafter"/>
</dbReference>
<name>A0A7K9HFE1_9PICI</name>
<dbReference type="GO" id="GO:0002090">
    <property type="term" value="P:regulation of receptor internalization"/>
    <property type="evidence" value="ECO:0007669"/>
    <property type="project" value="TreeGrafter"/>
</dbReference>
<dbReference type="GO" id="GO:0045807">
    <property type="term" value="P:positive regulation of endocytosis"/>
    <property type="evidence" value="ECO:0007669"/>
    <property type="project" value="TreeGrafter"/>
</dbReference>
<comment type="caution">
    <text evidence="2">The sequence shown here is derived from an EMBL/GenBank/DDBJ whole genome shotgun (WGS) entry which is preliminary data.</text>
</comment>
<sequence length="87" mass="9151">ARARAEAAQAEAKAEAFKQYQEAAVVDMVLQRLPQVAEAVAEPLLGARRVTLVADGSGAIGVSKLPQEILEVVTQLPVTIQALTNVT</sequence>
<feature type="non-terminal residue" evidence="2">
    <location>
        <position position="1"/>
    </location>
</feature>
<evidence type="ECO:0000313" key="2">
    <source>
        <dbReference type="EMBL" id="NXH11484.1"/>
    </source>
</evidence>
<keyword evidence="1" id="KW-0472">Membrane</keyword>
<gene>
    <name evidence="2" type="primary">Flot1</name>
    <name evidence="2" type="ORF">BUCCAP_R15716</name>
</gene>